<dbReference type="Proteomes" id="UP000245252">
    <property type="component" value="Unassembled WGS sequence"/>
</dbReference>
<evidence type="ECO:0000313" key="4">
    <source>
        <dbReference type="EMBL" id="PWE57814.1"/>
    </source>
</evidence>
<protein>
    <submittedName>
        <fullName evidence="4">Lytic transglycosylase</fullName>
    </submittedName>
</protein>
<proteinExistence type="inferred from homology"/>
<dbReference type="OrthoDB" id="5945995at2"/>
<reference evidence="4 5" key="1">
    <citation type="submission" date="2018-05" db="EMBL/GenBank/DDBJ databases">
        <title>The draft genome of strain NS-104.</title>
        <authorList>
            <person name="Hang P."/>
            <person name="Jiang J."/>
        </authorList>
    </citation>
    <scope>NUCLEOTIDE SEQUENCE [LARGE SCALE GENOMIC DNA]</scope>
    <source>
        <strain evidence="4 5">NS-104</strain>
    </source>
</reference>
<organism evidence="4 5">
    <name type="scientific">Metarhizobium album</name>
    <dbReference type="NCBI Taxonomy" id="2182425"/>
    <lineage>
        <taxon>Bacteria</taxon>
        <taxon>Pseudomonadati</taxon>
        <taxon>Pseudomonadota</taxon>
        <taxon>Alphaproteobacteria</taxon>
        <taxon>Hyphomicrobiales</taxon>
        <taxon>Rhizobiaceae</taxon>
        <taxon>Metarhizobium</taxon>
    </lineage>
</organism>
<sequence length="195" mass="21383">MLRNLARMVSATAVPALLALVLGISTSDAQASGNACEREIQAAAVRYGIPEGILYSVGLTETGRKGSLQPYALNVEGKTYFPRTESEALKQFQAARAGGAKLIDLGCMQINHHFHGENFASVQDMLDPRRNVQYAAKFLRNLHDRHQTWTMTVARYHAGPNNDPAQKKYVCRVIANLVATGYGKWTANASQFCRG</sequence>
<evidence type="ECO:0000259" key="3">
    <source>
        <dbReference type="Pfam" id="PF01464"/>
    </source>
</evidence>
<name>A0A2U2DWW5_9HYPH</name>
<feature type="domain" description="Transglycosylase SLT" evidence="3">
    <location>
        <begin position="41"/>
        <end position="169"/>
    </location>
</feature>
<comment type="similarity">
    <text evidence="1">Belongs to the virb1 family.</text>
</comment>
<dbReference type="SUPFAM" id="SSF53955">
    <property type="entry name" value="Lysozyme-like"/>
    <property type="match status" value="1"/>
</dbReference>
<keyword evidence="5" id="KW-1185">Reference proteome</keyword>
<accession>A0A2U2DWW5</accession>
<evidence type="ECO:0000256" key="1">
    <source>
        <dbReference type="ARBA" id="ARBA00009387"/>
    </source>
</evidence>
<feature type="chain" id="PRO_5015682098" evidence="2">
    <location>
        <begin position="32"/>
        <end position="195"/>
    </location>
</feature>
<comment type="caution">
    <text evidence="4">The sequence shown here is derived from an EMBL/GenBank/DDBJ whole genome shotgun (WGS) entry which is preliminary data.</text>
</comment>
<dbReference type="InterPro" id="IPR023346">
    <property type="entry name" value="Lysozyme-like_dom_sf"/>
</dbReference>
<keyword evidence="2" id="KW-0732">Signal</keyword>
<dbReference type="InterPro" id="IPR008258">
    <property type="entry name" value="Transglycosylase_SLT_dom_1"/>
</dbReference>
<feature type="signal peptide" evidence="2">
    <location>
        <begin position="1"/>
        <end position="31"/>
    </location>
</feature>
<evidence type="ECO:0000313" key="5">
    <source>
        <dbReference type="Proteomes" id="UP000245252"/>
    </source>
</evidence>
<gene>
    <name evidence="4" type="ORF">DEM27_01040</name>
</gene>
<dbReference type="AlphaFoldDB" id="A0A2U2DWW5"/>
<dbReference type="EMBL" id="QFBC01000001">
    <property type="protein sequence ID" value="PWE57814.1"/>
    <property type="molecule type" value="Genomic_DNA"/>
</dbReference>
<evidence type="ECO:0000256" key="2">
    <source>
        <dbReference type="SAM" id="SignalP"/>
    </source>
</evidence>
<dbReference type="Gene3D" id="1.10.530.10">
    <property type="match status" value="1"/>
</dbReference>
<dbReference type="Pfam" id="PF01464">
    <property type="entry name" value="SLT"/>
    <property type="match status" value="1"/>
</dbReference>